<accession>A0A1M7T3R6</accession>
<reference evidence="9" key="1">
    <citation type="submission" date="2016-12" db="EMBL/GenBank/DDBJ databases">
        <authorList>
            <person name="Varghese N."/>
            <person name="Submissions S."/>
        </authorList>
    </citation>
    <scope>NUCLEOTIDE SEQUENCE [LARGE SCALE GENOMIC DNA]</scope>
    <source>
        <strain evidence="9">DSM 13020</strain>
    </source>
</reference>
<keyword evidence="4 6" id="KW-0233">DNA recombination</keyword>
<comment type="function">
    <text evidence="6">The RuvA-RuvB-RuvC complex processes Holliday junction (HJ) DNA during genetic recombination and DNA repair, while the RuvA-RuvB complex plays an important role in the rescue of blocked DNA replication forks via replication fork reversal (RFR). RuvA specifically binds to HJ cruciform DNA, conferring on it an open structure. The RuvB hexamer acts as an ATP-dependent pump, pulling dsDNA into and through the RuvAB complex. HJ branch migration allows RuvC to scan DNA until it finds its consensus sequence, where it cleaves and resolves the cruciform DNA.</text>
</comment>
<dbReference type="Gene3D" id="2.40.50.140">
    <property type="entry name" value="Nucleic acid-binding proteins"/>
    <property type="match status" value="1"/>
</dbReference>
<dbReference type="Pfam" id="PF07499">
    <property type="entry name" value="RuvA_C"/>
    <property type="match status" value="1"/>
</dbReference>
<dbReference type="AlphaFoldDB" id="A0A1M7T3R6"/>
<keyword evidence="8" id="KW-0347">Helicase</keyword>
<dbReference type="Pfam" id="PF01330">
    <property type="entry name" value="RuvA_N"/>
    <property type="match status" value="1"/>
</dbReference>
<comment type="subcellular location">
    <subcellularLocation>
        <location evidence="6">Cytoplasm</location>
    </subcellularLocation>
</comment>
<comment type="caution">
    <text evidence="6">Lacks conserved residue(s) required for the propagation of feature annotation.</text>
</comment>
<comment type="domain">
    <text evidence="6">Has three domains with a flexible linker between the domains II and III and assumes an 'L' shape. Domain III is highly mobile and contacts RuvB.</text>
</comment>
<keyword evidence="8" id="KW-0067">ATP-binding</keyword>
<dbReference type="EMBL" id="FRDJ01000008">
    <property type="protein sequence ID" value="SHN65393.1"/>
    <property type="molecule type" value="Genomic_DNA"/>
</dbReference>
<dbReference type="InterPro" id="IPR000085">
    <property type="entry name" value="RuvA"/>
</dbReference>
<evidence type="ECO:0000256" key="4">
    <source>
        <dbReference type="ARBA" id="ARBA00023172"/>
    </source>
</evidence>
<dbReference type="Pfam" id="PF14520">
    <property type="entry name" value="HHH_5"/>
    <property type="match status" value="1"/>
</dbReference>
<evidence type="ECO:0000259" key="7">
    <source>
        <dbReference type="SMART" id="SM00278"/>
    </source>
</evidence>
<evidence type="ECO:0000256" key="2">
    <source>
        <dbReference type="ARBA" id="ARBA00022763"/>
    </source>
</evidence>
<dbReference type="RefSeq" id="WP_072760087.1">
    <property type="nucleotide sequence ID" value="NZ_FRDJ01000008.1"/>
</dbReference>
<keyword evidence="9" id="KW-1185">Reference proteome</keyword>
<dbReference type="InterPro" id="IPR003583">
    <property type="entry name" value="Hlx-hairpin-Hlx_DNA-bd_motif"/>
</dbReference>
<proteinExistence type="inferred from homology"/>
<keyword evidence="1 6" id="KW-0963">Cytoplasm</keyword>
<evidence type="ECO:0000313" key="8">
    <source>
        <dbReference type="EMBL" id="SHN65393.1"/>
    </source>
</evidence>
<sequence length="187" mass="20479">MIEVIEGKYAGRSEGNLLIRVGSFVLSIVCDAESFSETSEGEDIKVYTKLVVTQEDITLYGFDSKEKREAFEKLTKVSKLGPKTAVKILSATSLEYLSTAIATGDIEKLSAIPGIGRKTAERIVAELREEFEPMQVDSTSLEAIEALASLGYSKAQAQNAVKQVRKELPDANLSRVIKESLKLLSKM</sequence>
<dbReference type="GO" id="GO:0009379">
    <property type="term" value="C:Holliday junction helicase complex"/>
    <property type="evidence" value="ECO:0007669"/>
    <property type="project" value="InterPro"/>
</dbReference>
<dbReference type="NCBIfam" id="TIGR00084">
    <property type="entry name" value="ruvA"/>
    <property type="match status" value="1"/>
</dbReference>
<dbReference type="SUPFAM" id="SSF50249">
    <property type="entry name" value="Nucleic acid-binding proteins"/>
    <property type="match status" value="1"/>
</dbReference>
<keyword evidence="8" id="KW-0547">Nucleotide-binding</keyword>
<dbReference type="InterPro" id="IPR011114">
    <property type="entry name" value="RuvA_C"/>
</dbReference>
<dbReference type="GO" id="GO:0048476">
    <property type="term" value="C:Holliday junction resolvase complex"/>
    <property type="evidence" value="ECO:0007669"/>
    <property type="project" value="UniProtKB-UniRule"/>
</dbReference>
<gene>
    <name evidence="6" type="primary">ruvA</name>
    <name evidence="8" type="ORF">SAMN02745226_01514</name>
</gene>
<dbReference type="Proteomes" id="UP000184207">
    <property type="component" value="Unassembled WGS sequence"/>
</dbReference>
<protein>
    <recommendedName>
        <fullName evidence="6">Holliday junction branch migration complex subunit RuvA</fullName>
    </recommendedName>
</protein>
<evidence type="ECO:0000313" key="9">
    <source>
        <dbReference type="Proteomes" id="UP000184207"/>
    </source>
</evidence>
<organism evidence="8 9">
    <name type="scientific">Fervidobacterium gondwanense DSM 13020</name>
    <dbReference type="NCBI Taxonomy" id="1121883"/>
    <lineage>
        <taxon>Bacteria</taxon>
        <taxon>Thermotogati</taxon>
        <taxon>Thermotogota</taxon>
        <taxon>Thermotogae</taxon>
        <taxon>Thermotogales</taxon>
        <taxon>Fervidobacteriaceae</taxon>
        <taxon>Fervidobacterium</taxon>
    </lineage>
</organism>
<keyword evidence="8" id="KW-0378">Hydrolase</keyword>
<comment type="subunit">
    <text evidence="6">Homotetramer. Forms an RuvA(8)-RuvB(12)-Holliday junction (HJ) complex. HJ DNA is sandwiched between 2 RuvA tetramers; dsDNA enters through RuvA and exits via RuvB. An RuvB hexamer assembles on each DNA strand where it exits the tetramer. Each RuvB hexamer is contacted by two RuvA subunits (via domain III) on 2 adjacent RuvB subunits; this complex drives branch migration. In the full resolvosome a probable DNA-RuvA(4)-RuvB(12)-RuvC(2) complex forms which resolves the HJ.</text>
</comment>
<dbReference type="SUPFAM" id="SSF46929">
    <property type="entry name" value="DNA helicase RuvA subunit, C-terminal domain"/>
    <property type="match status" value="1"/>
</dbReference>
<dbReference type="InterPro" id="IPR010994">
    <property type="entry name" value="RuvA_2-like"/>
</dbReference>
<evidence type="ECO:0000256" key="5">
    <source>
        <dbReference type="ARBA" id="ARBA00023204"/>
    </source>
</evidence>
<dbReference type="InterPro" id="IPR012340">
    <property type="entry name" value="NA-bd_OB-fold"/>
</dbReference>
<keyword evidence="3 6" id="KW-0238">DNA-binding</keyword>
<feature type="region of interest" description="Domain III" evidence="6">
    <location>
        <begin position="136"/>
        <end position="187"/>
    </location>
</feature>
<dbReference type="InterPro" id="IPR013849">
    <property type="entry name" value="DNA_helicase_Holl-junc_RuvA_I"/>
</dbReference>
<comment type="similarity">
    <text evidence="6">Belongs to the RuvA family.</text>
</comment>
<evidence type="ECO:0000256" key="3">
    <source>
        <dbReference type="ARBA" id="ARBA00023125"/>
    </source>
</evidence>
<dbReference type="OrthoDB" id="5293449at2"/>
<name>A0A1M7T3R6_FERGO</name>
<dbReference type="HAMAP" id="MF_00031">
    <property type="entry name" value="DNA_HJ_migration_RuvA"/>
    <property type="match status" value="1"/>
</dbReference>
<dbReference type="GO" id="GO:0006281">
    <property type="term" value="P:DNA repair"/>
    <property type="evidence" value="ECO:0007669"/>
    <property type="project" value="UniProtKB-UniRule"/>
</dbReference>
<dbReference type="GO" id="GO:0009378">
    <property type="term" value="F:four-way junction helicase activity"/>
    <property type="evidence" value="ECO:0007669"/>
    <property type="project" value="InterPro"/>
</dbReference>
<dbReference type="SMART" id="SM00278">
    <property type="entry name" value="HhH1"/>
    <property type="match status" value="2"/>
</dbReference>
<dbReference type="SUPFAM" id="SSF47781">
    <property type="entry name" value="RuvA domain 2-like"/>
    <property type="match status" value="1"/>
</dbReference>
<dbReference type="GO" id="GO:0005524">
    <property type="term" value="F:ATP binding"/>
    <property type="evidence" value="ECO:0007669"/>
    <property type="project" value="InterPro"/>
</dbReference>
<keyword evidence="2 6" id="KW-0227">DNA damage</keyword>
<evidence type="ECO:0000256" key="1">
    <source>
        <dbReference type="ARBA" id="ARBA00022490"/>
    </source>
</evidence>
<dbReference type="InterPro" id="IPR036267">
    <property type="entry name" value="RuvA_C_sf"/>
</dbReference>
<dbReference type="CDD" id="cd14332">
    <property type="entry name" value="UBA_RuvA_C"/>
    <property type="match status" value="1"/>
</dbReference>
<dbReference type="GO" id="GO:0005737">
    <property type="term" value="C:cytoplasm"/>
    <property type="evidence" value="ECO:0007669"/>
    <property type="project" value="UniProtKB-SubCell"/>
</dbReference>
<dbReference type="Gene3D" id="1.10.8.10">
    <property type="entry name" value="DNA helicase RuvA subunit, C-terminal domain"/>
    <property type="match status" value="1"/>
</dbReference>
<dbReference type="GO" id="GO:0006310">
    <property type="term" value="P:DNA recombination"/>
    <property type="evidence" value="ECO:0007669"/>
    <property type="project" value="UniProtKB-UniRule"/>
</dbReference>
<dbReference type="GO" id="GO:0000400">
    <property type="term" value="F:four-way junction DNA binding"/>
    <property type="evidence" value="ECO:0007669"/>
    <property type="project" value="UniProtKB-UniRule"/>
</dbReference>
<feature type="domain" description="Helix-hairpin-helix DNA-binding motif class 1" evidence="7">
    <location>
        <begin position="107"/>
        <end position="126"/>
    </location>
</feature>
<dbReference type="STRING" id="1121883.SAMN02745226_01514"/>
<keyword evidence="5 6" id="KW-0234">DNA repair</keyword>
<dbReference type="Gene3D" id="1.10.150.20">
    <property type="entry name" value="5' to 3' exonuclease, C-terminal subdomain"/>
    <property type="match status" value="1"/>
</dbReference>
<evidence type="ECO:0000256" key="6">
    <source>
        <dbReference type="HAMAP-Rule" id="MF_00031"/>
    </source>
</evidence>
<feature type="domain" description="Helix-hairpin-helix DNA-binding motif class 1" evidence="7">
    <location>
        <begin position="72"/>
        <end position="91"/>
    </location>
</feature>